<dbReference type="Gene3D" id="1.25.40.10">
    <property type="entry name" value="Tetratricopeptide repeat domain"/>
    <property type="match status" value="1"/>
</dbReference>
<evidence type="ECO:0000313" key="1">
    <source>
        <dbReference type="EMBL" id="CAK9231183.1"/>
    </source>
</evidence>
<accession>A0ABP0UUU7</accession>
<evidence type="ECO:0008006" key="3">
    <source>
        <dbReference type="Google" id="ProtNLM"/>
    </source>
</evidence>
<reference evidence="1" key="1">
    <citation type="submission" date="2024-02" db="EMBL/GenBank/DDBJ databases">
        <authorList>
            <consortium name="ELIXIR-Norway"/>
            <consortium name="Elixir Norway"/>
        </authorList>
    </citation>
    <scope>NUCLEOTIDE SEQUENCE</scope>
</reference>
<protein>
    <recommendedName>
        <fullName evidence="3">Pentatricopeptide repeat-containing protein</fullName>
    </recommendedName>
</protein>
<gene>
    <name evidence="1" type="ORF">CSSPTR1EN2_LOCUS20362</name>
</gene>
<organism evidence="1 2">
    <name type="scientific">Sphagnum troendelagicum</name>
    <dbReference type="NCBI Taxonomy" id="128251"/>
    <lineage>
        <taxon>Eukaryota</taxon>
        <taxon>Viridiplantae</taxon>
        <taxon>Streptophyta</taxon>
        <taxon>Embryophyta</taxon>
        <taxon>Bryophyta</taxon>
        <taxon>Sphagnophytina</taxon>
        <taxon>Sphagnopsida</taxon>
        <taxon>Sphagnales</taxon>
        <taxon>Sphagnaceae</taxon>
        <taxon>Sphagnum</taxon>
    </lineage>
</organism>
<dbReference type="InterPro" id="IPR046848">
    <property type="entry name" value="E_motif"/>
</dbReference>
<evidence type="ECO:0000313" key="2">
    <source>
        <dbReference type="Proteomes" id="UP001497512"/>
    </source>
</evidence>
<keyword evidence="2" id="KW-1185">Reference proteome</keyword>
<dbReference type="Pfam" id="PF20431">
    <property type="entry name" value="E_motif"/>
    <property type="match status" value="1"/>
</dbReference>
<dbReference type="EMBL" id="OZ019899">
    <property type="protein sequence ID" value="CAK9231183.1"/>
    <property type="molecule type" value="Genomic_DNA"/>
</dbReference>
<name>A0ABP0UUU7_9BRYO</name>
<dbReference type="InterPro" id="IPR046960">
    <property type="entry name" value="PPR_At4g14850-like_plant"/>
</dbReference>
<proteinExistence type="predicted"/>
<dbReference type="InterPro" id="IPR011990">
    <property type="entry name" value="TPR-like_helical_dom_sf"/>
</dbReference>
<dbReference type="PANTHER" id="PTHR47926">
    <property type="entry name" value="PENTATRICOPEPTIDE REPEAT-CONTAINING PROTEIN"/>
    <property type="match status" value="1"/>
</dbReference>
<sequence length="96" mass="10619">MISAKLEHYTCRVDLLGHAGHLQEVENMVMAMPWKPHVGAWMALLGACRIHGNLEMGECVARRILEMEPDNAADYGLASNIYAAAGNRHLCENVKC</sequence>
<dbReference type="Proteomes" id="UP001497512">
    <property type="component" value="Chromosome 7"/>
</dbReference>